<keyword evidence="4 5" id="KW-0472">Membrane</keyword>
<gene>
    <name evidence="7" type="ORF">LSINAPIS_LOCUS11958</name>
</gene>
<dbReference type="PANTHER" id="PTHR46953">
    <property type="entry name" value="G-PROTEIN COUPLED RECEPTOR MTH-LIKE 1-RELATED"/>
    <property type="match status" value="1"/>
</dbReference>
<dbReference type="InterPro" id="IPR000832">
    <property type="entry name" value="GPCR_2_secretin-like"/>
</dbReference>
<feature type="transmembrane region" description="Helical" evidence="5">
    <location>
        <begin position="135"/>
        <end position="157"/>
    </location>
</feature>
<dbReference type="Gene3D" id="1.20.1070.10">
    <property type="entry name" value="Rhodopsin 7-helix transmembrane proteins"/>
    <property type="match status" value="1"/>
</dbReference>
<keyword evidence="3 5" id="KW-1133">Transmembrane helix</keyword>
<comment type="subcellular location">
    <subcellularLocation>
        <location evidence="1">Membrane</location>
        <topology evidence="1">Multi-pass membrane protein</topology>
    </subcellularLocation>
</comment>
<keyword evidence="8" id="KW-1185">Reference proteome</keyword>
<dbReference type="InterPro" id="IPR017981">
    <property type="entry name" value="GPCR_2-like_7TM"/>
</dbReference>
<sequence length="308" mass="35401">MAIFCVANRTLNKSEGVLVLCADEEEVLLDDSILGYCMVVSSIFFAITVIVYCILPELRDLQGKSIISFCLSLGLGMCILGFMKLLEYSDLNLCAVRAFFVYFFIVASFFWSNAISIQLLMNIHQPNSGQYGWKTFLCFSMYAWGCPALLTICMAIVNYHPGHHSKPGIGLNSCWFFDTRQQWYYMYSVMSILIAANIVMFLYMSVYLWRHTFSSSHVKALKYKFFMTLRLFFIMGLPWLFEMISSLLGPHGPLIFLVLVCFRRRVIKVLLKHGYLDCMSSAIERYLALGDDDEEVIQYTTDVPMDNK</sequence>
<organism evidence="7 8">
    <name type="scientific">Leptidea sinapis</name>
    <dbReference type="NCBI Taxonomy" id="189913"/>
    <lineage>
        <taxon>Eukaryota</taxon>
        <taxon>Metazoa</taxon>
        <taxon>Ecdysozoa</taxon>
        <taxon>Arthropoda</taxon>
        <taxon>Hexapoda</taxon>
        <taxon>Insecta</taxon>
        <taxon>Pterygota</taxon>
        <taxon>Neoptera</taxon>
        <taxon>Endopterygota</taxon>
        <taxon>Lepidoptera</taxon>
        <taxon>Glossata</taxon>
        <taxon>Ditrysia</taxon>
        <taxon>Papilionoidea</taxon>
        <taxon>Pieridae</taxon>
        <taxon>Dismorphiinae</taxon>
        <taxon>Leptidea</taxon>
    </lineage>
</organism>
<dbReference type="EMBL" id="FZQP02005443">
    <property type="protein sequence ID" value="VVD01568.1"/>
    <property type="molecule type" value="Genomic_DNA"/>
</dbReference>
<feature type="domain" description="G-protein coupled receptors family 2 profile 2" evidence="6">
    <location>
        <begin position="30"/>
        <end position="264"/>
    </location>
</feature>
<evidence type="ECO:0000256" key="5">
    <source>
        <dbReference type="SAM" id="Phobius"/>
    </source>
</evidence>
<dbReference type="GO" id="GO:0004930">
    <property type="term" value="F:G protein-coupled receptor activity"/>
    <property type="evidence" value="ECO:0007669"/>
    <property type="project" value="InterPro"/>
</dbReference>
<proteinExistence type="predicted"/>
<evidence type="ECO:0000259" key="6">
    <source>
        <dbReference type="PROSITE" id="PS50261"/>
    </source>
</evidence>
<accession>A0A5E4QX79</accession>
<dbReference type="AlphaFoldDB" id="A0A5E4QX79"/>
<evidence type="ECO:0000256" key="3">
    <source>
        <dbReference type="ARBA" id="ARBA00022989"/>
    </source>
</evidence>
<dbReference type="Pfam" id="PF00002">
    <property type="entry name" value="7tm_2"/>
    <property type="match status" value="1"/>
</dbReference>
<feature type="non-terminal residue" evidence="7">
    <location>
        <position position="308"/>
    </location>
</feature>
<feature type="transmembrane region" description="Helical" evidence="5">
    <location>
        <begin position="33"/>
        <end position="54"/>
    </location>
</feature>
<evidence type="ECO:0000313" key="7">
    <source>
        <dbReference type="EMBL" id="VVD01568.1"/>
    </source>
</evidence>
<dbReference type="Proteomes" id="UP000324832">
    <property type="component" value="Unassembled WGS sequence"/>
</dbReference>
<dbReference type="GO" id="GO:0007166">
    <property type="term" value="P:cell surface receptor signaling pathway"/>
    <property type="evidence" value="ECO:0007669"/>
    <property type="project" value="InterPro"/>
</dbReference>
<dbReference type="InterPro" id="IPR052808">
    <property type="entry name" value="GPCR_Mth-like"/>
</dbReference>
<dbReference type="GO" id="GO:0016020">
    <property type="term" value="C:membrane"/>
    <property type="evidence" value="ECO:0007669"/>
    <property type="project" value="UniProtKB-SubCell"/>
</dbReference>
<evidence type="ECO:0000256" key="2">
    <source>
        <dbReference type="ARBA" id="ARBA00022692"/>
    </source>
</evidence>
<dbReference type="CDD" id="cd15039">
    <property type="entry name" value="7tmB3_Methuselah-like"/>
    <property type="match status" value="1"/>
</dbReference>
<evidence type="ECO:0000313" key="8">
    <source>
        <dbReference type="Proteomes" id="UP000324832"/>
    </source>
</evidence>
<name>A0A5E4QX79_9NEOP</name>
<protein>
    <recommendedName>
        <fullName evidence="6">G-protein coupled receptors family 2 profile 2 domain-containing protein</fullName>
    </recommendedName>
</protein>
<evidence type="ECO:0000256" key="1">
    <source>
        <dbReference type="ARBA" id="ARBA00004141"/>
    </source>
</evidence>
<keyword evidence="2 5" id="KW-0812">Transmembrane</keyword>
<reference evidence="7 8" key="1">
    <citation type="submission" date="2017-07" db="EMBL/GenBank/DDBJ databases">
        <authorList>
            <person name="Talla V."/>
            <person name="Backstrom N."/>
        </authorList>
    </citation>
    <scope>NUCLEOTIDE SEQUENCE [LARGE SCALE GENOMIC DNA]</scope>
</reference>
<feature type="transmembrane region" description="Helical" evidence="5">
    <location>
        <begin position="185"/>
        <end position="209"/>
    </location>
</feature>
<evidence type="ECO:0000256" key="4">
    <source>
        <dbReference type="ARBA" id="ARBA00023136"/>
    </source>
</evidence>
<dbReference type="PROSITE" id="PS50261">
    <property type="entry name" value="G_PROTEIN_RECEP_F2_4"/>
    <property type="match status" value="1"/>
</dbReference>
<feature type="transmembrane region" description="Helical" evidence="5">
    <location>
        <begin position="98"/>
        <end position="123"/>
    </location>
</feature>
<dbReference type="PANTHER" id="PTHR46953:SF1">
    <property type="entry name" value="G-PROTEIN COUPLED RECEPTOR MTH-LIKE 1-RELATED"/>
    <property type="match status" value="1"/>
</dbReference>
<feature type="transmembrane region" description="Helical" evidence="5">
    <location>
        <begin position="247"/>
        <end position="263"/>
    </location>
</feature>
<feature type="transmembrane region" description="Helical" evidence="5">
    <location>
        <begin position="66"/>
        <end position="86"/>
    </location>
</feature>